<accession>A0A6A6H0P9</accession>
<feature type="region of interest" description="Disordered" evidence="1">
    <location>
        <begin position="392"/>
        <end position="411"/>
    </location>
</feature>
<name>A0A6A6H0P9_VIRVR</name>
<feature type="compositionally biased region" description="Basic and acidic residues" evidence="1">
    <location>
        <begin position="247"/>
        <end position="259"/>
    </location>
</feature>
<dbReference type="AlphaFoldDB" id="A0A6A6H0P9"/>
<proteinExistence type="predicted"/>
<feature type="region of interest" description="Disordered" evidence="1">
    <location>
        <begin position="240"/>
        <end position="335"/>
    </location>
</feature>
<keyword evidence="3" id="KW-1185">Reference proteome</keyword>
<feature type="compositionally biased region" description="Low complexity" evidence="1">
    <location>
        <begin position="271"/>
        <end position="284"/>
    </location>
</feature>
<dbReference type="EMBL" id="ML991824">
    <property type="protein sequence ID" value="KAF2231654.1"/>
    <property type="molecule type" value="Genomic_DNA"/>
</dbReference>
<evidence type="ECO:0000313" key="2">
    <source>
        <dbReference type="EMBL" id="KAF2231654.1"/>
    </source>
</evidence>
<feature type="compositionally biased region" description="Polar residues" evidence="1">
    <location>
        <begin position="436"/>
        <end position="457"/>
    </location>
</feature>
<evidence type="ECO:0000256" key="1">
    <source>
        <dbReference type="SAM" id="MobiDB-lite"/>
    </source>
</evidence>
<sequence>MDDLEFLRLKPAGQASLTVTFADGVISTIDYINLEVIEERCPLLALAFEPGPHGLKYSIEETSLPVVASFLRFLYLGDYSCFDTDGFPKPCSLLLHAQLCRMGEIYDVPELSSTAHVNIIHETQISCSYPEPPLELCEAIRFLYTKLPHQQPLIDTILHYCVSCFTQHRLDADEEFCRLVYELEPFHKDLFKMNYQRGFEDEGATSIVRLPSCKSQPLPDICRDFVYELFGCWPEDGQTTPKAISRRPTETDSSSDERPFCLVHRPRNPFSDSAAVSSSDSEASATEDEGFTLVYRPKQGKSQSHPKPDRHSRPRALRPFDPSTPCAPANPSPQKIIRGFQPLRQQNTTMQPFQPGSAHDAPRDVNQTLDDRIFELQQKLATVDSANNVSSTVHENSLNNNPFRDLPRSTYSQFGADGDPLLSASADLLLLPRSNSSFPKNSQTSPAFLSSRPQSKASLDKVKNPLATPATRAQTDAAKRAFNQLEETLRKDMEMEQNEPMPQRPLSREEELVDLGTDVEMKMGDGEGSNSDSEWSLL</sequence>
<evidence type="ECO:0008006" key="4">
    <source>
        <dbReference type="Google" id="ProtNLM"/>
    </source>
</evidence>
<feature type="region of interest" description="Disordered" evidence="1">
    <location>
        <begin position="436"/>
        <end position="511"/>
    </location>
</feature>
<organism evidence="2 3">
    <name type="scientific">Viridothelium virens</name>
    <name type="common">Speckled blister lichen</name>
    <name type="synonym">Trypethelium virens</name>
    <dbReference type="NCBI Taxonomy" id="1048519"/>
    <lineage>
        <taxon>Eukaryota</taxon>
        <taxon>Fungi</taxon>
        <taxon>Dikarya</taxon>
        <taxon>Ascomycota</taxon>
        <taxon>Pezizomycotina</taxon>
        <taxon>Dothideomycetes</taxon>
        <taxon>Dothideomycetes incertae sedis</taxon>
        <taxon>Trypetheliales</taxon>
        <taxon>Trypetheliaceae</taxon>
        <taxon>Viridothelium</taxon>
    </lineage>
</organism>
<reference evidence="2" key="1">
    <citation type="journal article" date="2020" name="Stud. Mycol.">
        <title>101 Dothideomycetes genomes: a test case for predicting lifestyles and emergence of pathogens.</title>
        <authorList>
            <person name="Haridas S."/>
            <person name="Albert R."/>
            <person name="Binder M."/>
            <person name="Bloem J."/>
            <person name="Labutti K."/>
            <person name="Salamov A."/>
            <person name="Andreopoulos B."/>
            <person name="Baker S."/>
            <person name="Barry K."/>
            <person name="Bills G."/>
            <person name="Bluhm B."/>
            <person name="Cannon C."/>
            <person name="Castanera R."/>
            <person name="Culley D."/>
            <person name="Daum C."/>
            <person name="Ezra D."/>
            <person name="Gonzalez J."/>
            <person name="Henrissat B."/>
            <person name="Kuo A."/>
            <person name="Liang C."/>
            <person name="Lipzen A."/>
            <person name="Lutzoni F."/>
            <person name="Magnuson J."/>
            <person name="Mondo S."/>
            <person name="Nolan M."/>
            <person name="Ohm R."/>
            <person name="Pangilinan J."/>
            <person name="Park H.-J."/>
            <person name="Ramirez L."/>
            <person name="Alfaro M."/>
            <person name="Sun H."/>
            <person name="Tritt A."/>
            <person name="Yoshinaga Y."/>
            <person name="Zwiers L.-H."/>
            <person name="Turgeon B."/>
            <person name="Goodwin S."/>
            <person name="Spatafora J."/>
            <person name="Crous P."/>
            <person name="Grigoriev I."/>
        </authorList>
    </citation>
    <scope>NUCLEOTIDE SEQUENCE</scope>
    <source>
        <strain evidence="2">Tuck. ex Michener</strain>
    </source>
</reference>
<dbReference type="OrthoDB" id="3945102at2759"/>
<feature type="compositionally biased region" description="Polar residues" evidence="1">
    <location>
        <begin position="392"/>
        <end position="402"/>
    </location>
</feature>
<dbReference type="Proteomes" id="UP000800092">
    <property type="component" value="Unassembled WGS sequence"/>
</dbReference>
<protein>
    <recommendedName>
        <fullName evidence="4">BTB domain-containing protein</fullName>
    </recommendedName>
</protein>
<evidence type="ECO:0000313" key="3">
    <source>
        <dbReference type="Proteomes" id="UP000800092"/>
    </source>
</evidence>
<gene>
    <name evidence="2" type="ORF">EV356DRAFT_518368</name>
</gene>